<sequence>MITVLLAGSEQTVTGSVRMVSRMIPQPDTVIGEMTEGERMRAKESGGHPWAVRASALPAAA</sequence>
<proteinExistence type="predicted"/>
<reference evidence="1" key="1">
    <citation type="journal article" date="2021" name="PeerJ">
        <title>Extensive microbial diversity within the chicken gut microbiome revealed by metagenomics and culture.</title>
        <authorList>
            <person name="Gilroy R."/>
            <person name="Ravi A."/>
            <person name="Getino M."/>
            <person name="Pursley I."/>
            <person name="Horton D.L."/>
            <person name="Alikhan N.F."/>
            <person name="Baker D."/>
            <person name="Gharbi K."/>
            <person name="Hall N."/>
            <person name="Watson M."/>
            <person name="Adriaenssens E.M."/>
            <person name="Foster-Nyarko E."/>
            <person name="Jarju S."/>
            <person name="Secka A."/>
            <person name="Antonio M."/>
            <person name="Oren A."/>
            <person name="Chaudhuri R.R."/>
            <person name="La Ragione R."/>
            <person name="Hildebrand F."/>
            <person name="Pallen M.J."/>
        </authorList>
    </citation>
    <scope>NUCLEOTIDE SEQUENCE</scope>
    <source>
        <strain evidence="1">ChiGjej1B1-98</strain>
    </source>
</reference>
<evidence type="ECO:0000313" key="2">
    <source>
        <dbReference type="Proteomes" id="UP000824005"/>
    </source>
</evidence>
<accession>A0A9D2CA07</accession>
<protein>
    <submittedName>
        <fullName evidence="1">Uncharacterized protein</fullName>
    </submittedName>
</protein>
<name>A0A9D2CA07_9MICO</name>
<evidence type="ECO:0000313" key="1">
    <source>
        <dbReference type="EMBL" id="HIY66394.1"/>
    </source>
</evidence>
<dbReference type="EMBL" id="DXDC01000272">
    <property type="protein sequence ID" value="HIY66394.1"/>
    <property type="molecule type" value="Genomic_DNA"/>
</dbReference>
<dbReference type="Proteomes" id="UP000824005">
    <property type="component" value="Unassembled WGS sequence"/>
</dbReference>
<dbReference type="AlphaFoldDB" id="A0A9D2CA07"/>
<reference evidence="1" key="2">
    <citation type="submission" date="2021-04" db="EMBL/GenBank/DDBJ databases">
        <authorList>
            <person name="Gilroy R."/>
        </authorList>
    </citation>
    <scope>NUCLEOTIDE SEQUENCE</scope>
    <source>
        <strain evidence="1">ChiGjej1B1-98</strain>
    </source>
</reference>
<gene>
    <name evidence="1" type="ORF">H9830_08985</name>
</gene>
<comment type="caution">
    <text evidence="1">The sequence shown here is derived from an EMBL/GenBank/DDBJ whole genome shotgun (WGS) entry which is preliminary data.</text>
</comment>
<organism evidence="1 2">
    <name type="scientific">Candidatus Agrococcus pullicola</name>
    <dbReference type="NCBI Taxonomy" id="2838429"/>
    <lineage>
        <taxon>Bacteria</taxon>
        <taxon>Bacillati</taxon>
        <taxon>Actinomycetota</taxon>
        <taxon>Actinomycetes</taxon>
        <taxon>Micrococcales</taxon>
        <taxon>Microbacteriaceae</taxon>
        <taxon>Agrococcus</taxon>
    </lineage>
</organism>